<accession>A0A366DEW0</accession>
<gene>
    <name evidence="2" type="ORF">DFR74_110210</name>
</gene>
<dbReference type="RefSeq" id="WP_067503883.1">
    <property type="nucleotide sequence ID" value="NZ_QNRE01000010.1"/>
</dbReference>
<keyword evidence="1" id="KW-0812">Transmembrane</keyword>
<evidence type="ECO:0000256" key="1">
    <source>
        <dbReference type="SAM" id="Phobius"/>
    </source>
</evidence>
<evidence type="ECO:0000313" key="2">
    <source>
        <dbReference type="EMBL" id="RBO87954.1"/>
    </source>
</evidence>
<keyword evidence="1" id="KW-0472">Membrane</keyword>
<keyword evidence="3" id="KW-1185">Reference proteome</keyword>
<name>A0A366DEW0_9NOCA</name>
<reference evidence="2 3" key="1">
    <citation type="submission" date="2018-06" db="EMBL/GenBank/DDBJ databases">
        <title>Genomic Encyclopedia of Type Strains, Phase IV (KMG-IV): sequencing the most valuable type-strain genomes for metagenomic binning, comparative biology and taxonomic classification.</title>
        <authorList>
            <person name="Goeker M."/>
        </authorList>
    </citation>
    <scope>NUCLEOTIDE SEQUENCE [LARGE SCALE GENOMIC DNA]</scope>
    <source>
        <strain evidence="2 3">DSM 44599</strain>
    </source>
</reference>
<feature type="transmembrane region" description="Helical" evidence="1">
    <location>
        <begin position="35"/>
        <end position="57"/>
    </location>
</feature>
<keyword evidence="1" id="KW-1133">Transmembrane helix</keyword>
<sequence length="66" mass="6687">MNFTATVRDRVYAVAVAVAGLLVVLNVLPTGSETLVADIASGVGAAFVASAALLAKLNVHTPPPER</sequence>
<feature type="transmembrane region" description="Helical" evidence="1">
    <location>
        <begin position="12"/>
        <end position="29"/>
    </location>
</feature>
<dbReference type="Proteomes" id="UP000252586">
    <property type="component" value="Unassembled WGS sequence"/>
</dbReference>
<dbReference type="AlphaFoldDB" id="A0A366DEW0"/>
<protein>
    <submittedName>
        <fullName evidence="2">Uncharacterized protein</fullName>
    </submittedName>
</protein>
<dbReference type="STRING" id="1210090.GCA_001613185_00962"/>
<dbReference type="EMBL" id="QNRE01000010">
    <property type="protein sequence ID" value="RBO87954.1"/>
    <property type="molecule type" value="Genomic_DNA"/>
</dbReference>
<proteinExistence type="predicted"/>
<organism evidence="2 3">
    <name type="scientific">Nocardia puris</name>
    <dbReference type="NCBI Taxonomy" id="208602"/>
    <lineage>
        <taxon>Bacteria</taxon>
        <taxon>Bacillati</taxon>
        <taxon>Actinomycetota</taxon>
        <taxon>Actinomycetes</taxon>
        <taxon>Mycobacteriales</taxon>
        <taxon>Nocardiaceae</taxon>
        <taxon>Nocardia</taxon>
    </lineage>
</organism>
<evidence type="ECO:0000313" key="3">
    <source>
        <dbReference type="Proteomes" id="UP000252586"/>
    </source>
</evidence>
<comment type="caution">
    <text evidence="2">The sequence shown here is derived from an EMBL/GenBank/DDBJ whole genome shotgun (WGS) entry which is preliminary data.</text>
</comment>